<dbReference type="PANTHER" id="PTHR28013">
    <property type="entry name" value="PROTEIN DCV1-RELATED"/>
    <property type="match status" value="1"/>
</dbReference>
<dbReference type="EMBL" id="JAEPRB010000121">
    <property type="protein sequence ID" value="KAG2221036.1"/>
    <property type="molecule type" value="Genomic_DNA"/>
</dbReference>
<gene>
    <name evidence="6" type="ORF">INT45_009285</name>
</gene>
<evidence type="ECO:0000313" key="6">
    <source>
        <dbReference type="EMBL" id="KAG2221036.1"/>
    </source>
</evidence>
<dbReference type="PANTHER" id="PTHR28013:SF3">
    <property type="entry name" value="PROTEIN DCV1-RELATED"/>
    <property type="match status" value="1"/>
</dbReference>
<keyword evidence="4 5" id="KW-0472">Membrane</keyword>
<comment type="caution">
    <text evidence="6">The sequence shown here is derived from an EMBL/GenBank/DDBJ whole genome shotgun (WGS) entry which is preliminary data.</text>
</comment>
<dbReference type="OrthoDB" id="2327445at2759"/>
<keyword evidence="3 5" id="KW-1133">Transmembrane helix</keyword>
<dbReference type="GO" id="GO:0032153">
    <property type="term" value="C:cell division site"/>
    <property type="evidence" value="ECO:0007669"/>
    <property type="project" value="TreeGrafter"/>
</dbReference>
<evidence type="ECO:0000256" key="5">
    <source>
        <dbReference type="SAM" id="Phobius"/>
    </source>
</evidence>
<dbReference type="GO" id="GO:0035838">
    <property type="term" value="C:growing cell tip"/>
    <property type="evidence" value="ECO:0007669"/>
    <property type="project" value="TreeGrafter"/>
</dbReference>
<feature type="transmembrane region" description="Helical" evidence="5">
    <location>
        <begin position="102"/>
        <end position="123"/>
    </location>
</feature>
<evidence type="ECO:0000256" key="4">
    <source>
        <dbReference type="ARBA" id="ARBA00023136"/>
    </source>
</evidence>
<dbReference type="InterPro" id="IPR009571">
    <property type="entry name" value="SUR7/Rim9-like_fungi"/>
</dbReference>
<reference evidence="6 7" key="1">
    <citation type="submission" date="2020-12" db="EMBL/GenBank/DDBJ databases">
        <title>Metabolic potential, ecology and presence of endohyphal bacteria is reflected in genomic diversity of Mucoromycotina.</title>
        <authorList>
            <person name="Muszewska A."/>
            <person name="Okrasinska A."/>
            <person name="Steczkiewicz K."/>
            <person name="Drgas O."/>
            <person name="Orlowska M."/>
            <person name="Perlinska-Lenart U."/>
            <person name="Aleksandrzak-Piekarczyk T."/>
            <person name="Szatraj K."/>
            <person name="Zielenkiewicz U."/>
            <person name="Pilsyk S."/>
            <person name="Malc E."/>
            <person name="Mieczkowski P."/>
            <person name="Kruszewska J.S."/>
            <person name="Biernat P."/>
            <person name="Pawlowska J."/>
        </authorList>
    </citation>
    <scope>NUCLEOTIDE SEQUENCE [LARGE SCALE GENOMIC DNA]</scope>
    <source>
        <strain evidence="6 7">CBS 142.35</strain>
    </source>
</reference>
<comment type="subcellular location">
    <subcellularLocation>
        <location evidence="1">Membrane</location>
        <topology evidence="1">Multi-pass membrane protein</topology>
    </subcellularLocation>
</comment>
<dbReference type="Gene3D" id="1.20.140.150">
    <property type="match status" value="1"/>
</dbReference>
<dbReference type="AlphaFoldDB" id="A0A8H7S1J5"/>
<evidence type="ECO:0000256" key="2">
    <source>
        <dbReference type="ARBA" id="ARBA00022692"/>
    </source>
</evidence>
<keyword evidence="2 5" id="KW-0812">Transmembrane</keyword>
<keyword evidence="7" id="KW-1185">Reference proteome</keyword>
<protein>
    <recommendedName>
        <fullName evidence="8">Actin cortical patch SUR7/pH-response regulator PalI</fullName>
    </recommendedName>
</protein>
<sequence length="209" mass="22908">MLAFLATFFDFAALVLQVFTLLGSTYNRPFLRDLYFARLETGSDFINFGLWSSCSGRDGIVESCSSPHPAFDWTTAGGSDYASIREVAGLDGLSKVFLANFILYWIALGLTLFAMLVTFMAGFRRGSDFLASFLTFISAIVMIVVFIILMVVSMRGINNVKGAGVDVSGHLGPSMWMTLGAMVALLLSSFWYCLTCCFGAGRRVHEDKV</sequence>
<dbReference type="GO" id="GO:0005886">
    <property type="term" value="C:plasma membrane"/>
    <property type="evidence" value="ECO:0007669"/>
    <property type="project" value="InterPro"/>
</dbReference>
<evidence type="ECO:0000256" key="1">
    <source>
        <dbReference type="ARBA" id="ARBA00004141"/>
    </source>
</evidence>
<proteinExistence type="predicted"/>
<accession>A0A8H7S1J5</accession>
<name>A0A8H7S1J5_9FUNG</name>
<dbReference type="InterPro" id="IPR051380">
    <property type="entry name" value="pH-response_reg_palI/RIM9"/>
</dbReference>
<dbReference type="Pfam" id="PF06687">
    <property type="entry name" value="SUR7"/>
    <property type="match status" value="1"/>
</dbReference>
<evidence type="ECO:0000313" key="7">
    <source>
        <dbReference type="Proteomes" id="UP000646827"/>
    </source>
</evidence>
<dbReference type="Proteomes" id="UP000646827">
    <property type="component" value="Unassembled WGS sequence"/>
</dbReference>
<feature type="transmembrane region" description="Helical" evidence="5">
    <location>
        <begin position="174"/>
        <end position="194"/>
    </location>
</feature>
<organism evidence="6 7">
    <name type="scientific">Circinella minor</name>
    <dbReference type="NCBI Taxonomy" id="1195481"/>
    <lineage>
        <taxon>Eukaryota</taxon>
        <taxon>Fungi</taxon>
        <taxon>Fungi incertae sedis</taxon>
        <taxon>Mucoromycota</taxon>
        <taxon>Mucoromycotina</taxon>
        <taxon>Mucoromycetes</taxon>
        <taxon>Mucorales</taxon>
        <taxon>Lichtheimiaceae</taxon>
        <taxon>Circinella</taxon>
    </lineage>
</organism>
<evidence type="ECO:0008006" key="8">
    <source>
        <dbReference type="Google" id="ProtNLM"/>
    </source>
</evidence>
<feature type="transmembrane region" description="Helical" evidence="5">
    <location>
        <begin position="130"/>
        <end position="154"/>
    </location>
</feature>
<evidence type="ECO:0000256" key="3">
    <source>
        <dbReference type="ARBA" id="ARBA00022989"/>
    </source>
</evidence>